<dbReference type="InterPro" id="IPR056282">
    <property type="entry name" value="MROH2B-like_N_HEAT"/>
</dbReference>
<organism evidence="5 6">
    <name type="scientific">Hibiscus sabdariffa</name>
    <name type="common">roselle</name>
    <dbReference type="NCBI Taxonomy" id="183260"/>
    <lineage>
        <taxon>Eukaryota</taxon>
        <taxon>Viridiplantae</taxon>
        <taxon>Streptophyta</taxon>
        <taxon>Embryophyta</taxon>
        <taxon>Tracheophyta</taxon>
        <taxon>Spermatophyta</taxon>
        <taxon>Magnoliopsida</taxon>
        <taxon>eudicotyledons</taxon>
        <taxon>Gunneridae</taxon>
        <taxon>Pentapetalae</taxon>
        <taxon>rosids</taxon>
        <taxon>malvids</taxon>
        <taxon>Malvales</taxon>
        <taxon>Malvaceae</taxon>
        <taxon>Malvoideae</taxon>
        <taxon>Hibiscus</taxon>
    </lineage>
</organism>
<keyword evidence="1" id="KW-0677">Repeat</keyword>
<evidence type="ECO:0000259" key="3">
    <source>
        <dbReference type="Pfam" id="PF23210"/>
    </source>
</evidence>
<accession>A0ABR2GBS0</accession>
<feature type="domain" description="MROH2B-like HEAT-repeats" evidence="3">
    <location>
        <begin position="259"/>
        <end position="900"/>
    </location>
</feature>
<dbReference type="SUPFAM" id="SSF48371">
    <property type="entry name" value="ARM repeat"/>
    <property type="match status" value="2"/>
</dbReference>
<evidence type="ECO:0000259" key="2">
    <source>
        <dbReference type="Pfam" id="PF21047"/>
    </source>
</evidence>
<dbReference type="InterPro" id="IPR045206">
    <property type="entry name" value="Maestro_heat-like_prot"/>
</dbReference>
<dbReference type="InterPro" id="IPR011989">
    <property type="entry name" value="ARM-like"/>
</dbReference>
<sequence length="1231" mass="136462">MASSSSLGSSIPAPEAVQVLVSSLADESPMVREASMASLKEISPLNPLLVLDCCSAVSRGGRRRFGNMAGVFQVMAFGVGALDRNDIDASYIGKLAKIATAEIISSKELNTDWQRAAASLLVAIGLHLPDLMMEEIFLHLSGPISALPAMIQILADFASADALQFTPRLKGVLSRVLPILGNVRDVHRPIFANAFKCWCQAVWQCNIDFPSNSLNDGDVMSFLNSAFELLLRVWAASRDLKVRVSSVDALGQMVGLITRTQLKTALPRLIPTILELYKKDQDIALIATYSLYNLLSVSLLSETGPPLLEFEELTVIISTLLPVICMNNDIKEHSDFSVGLKTYNEVQRCFLTVGSIYPEDLFSFLLNKCRLKEEPLTFSALCVLKHLLPRSSEAWHNKRPLLVDAVKSLLDEQSLGIRKALSELIVVMASNCYLVGPTAELFVEYLVRHCALSEHDRIDLKSSQAKVGSICPTELRATCEKGLLLLTITIPEMEHVLWPFLLKMIIPRAYTVAVAMVCRCIAELCRHRSYNNNMFDDCKDRTDVPNPEELFARLVVLLHNPLAREQQATQILTVLCYLAPLFPRNINLFWQDEIPKMKAYVSDPEDLKVDPSFQETWDDMIINFLAESLDVIQDTDWVISLGNAFTKQYSLYAPDDEHSALLHRCLGILLQKVNDRAYVRGKIDWMFTQANITIPTNRLGLAKAMGLVAASHLDTVLDKLKNILDNVGQSIFQRFLALFYESYRMEESDDVHAALALMYGYAARYAPSMVIEARIDALVGKVRKKEEEEEGGMGTNVLSKLLHVRHPTAKQAVITAIDLLGRAVISAAEKGAPFPLKRRDQLLDYILTLMGRDETDDFADSSLELLRTQALALNACTTLVSVEPKLTIETRNHVMKATLGFFALPNDPIDAINPLIDNLITLLCAILLTSGEDGRSRAEQLLHILRQIDQYVSSYVDYQRRRGCLAVYEMLVKFRMLCVSSYCALGCRENCTHNKQIDRTLHGNFPNLPSSFVSPSREALSLGDRVIMYLPRCADTDSEVRKISAQILDQLFSISLSLPKPLGSSVGGDIELCYGALSSLEDVIAILRSDSSIDPSEVFNRIVASVCILLTKDELVDTLHGCMPAICDRIKQSAEGAILAVIELVTNRGAELSETNISRTAQSLLSAAGHVTEKQLRLEVLGAISSLSENTNEKVVFNEVLTAAARDIVTKDISRLRGGWPMQDAFNVSPY</sequence>
<reference evidence="5 6" key="1">
    <citation type="journal article" date="2024" name="G3 (Bethesda)">
        <title>Genome assembly of Hibiscus sabdariffa L. provides insights into metabolisms of medicinal natural products.</title>
        <authorList>
            <person name="Kim T."/>
        </authorList>
    </citation>
    <scope>NUCLEOTIDE SEQUENCE [LARGE SCALE GENOMIC DNA]</scope>
    <source>
        <strain evidence="5">TK-2024</strain>
        <tissue evidence="5">Old leaves</tissue>
    </source>
</reference>
<dbReference type="InterPro" id="IPR055408">
    <property type="entry name" value="HEAT_MROH2B-like"/>
</dbReference>
<dbReference type="PANTHER" id="PTHR23120:SF0">
    <property type="entry name" value="MAESTRO HEAT-LIKE REPEAT FAMILY MEMBER 1"/>
    <property type="match status" value="1"/>
</dbReference>
<dbReference type="PANTHER" id="PTHR23120">
    <property type="entry name" value="MAESTRO-RELATED HEAT DOMAIN-CONTAINING"/>
    <property type="match status" value="1"/>
</dbReference>
<protein>
    <recommendedName>
        <fullName evidence="7">ARM repeat superfamily protein</fullName>
    </recommendedName>
</protein>
<name>A0ABR2GBS0_9ROSI</name>
<dbReference type="Pfam" id="PF21047">
    <property type="entry name" value="HEAT_Maestro"/>
    <property type="match status" value="1"/>
</dbReference>
<evidence type="ECO:0000256" key="1">
    <source>
        <dbReference type="ARBA" id="ARBA00022737"/>
    </source>
</evidence>
<gene>
    <name evidence="5" type="ORF">V6N12_050214</name>
</gene>
<proteinExistence type="predicted"/>
<evidence type="ECO:0000259" key="4">
    <source>
        <dbReference type="Pfam" id="PF23221"/>
    </source>
</evidence>
<dbReference type="InterPro" id="IPR016024">
    <property type="entry name" value="ARM-type_fold"/>
</dbReference>
<comment type="caution">
    <text evidence="5">The sequence shown here is derived from an EMBL/GenBank/DDBJ whole genome shotgun (WGS) entry which is preliminary data.</text>
</comment>
<dbReference type="Pfam" id="PF23210">
    <property type="entry name" value="HEAT_Maestro_2"/>
    <property type="match status" value="1"/>
</dbReference>
<feature type="domain" description="Maestro-like HEAT-repeats" evidence="2">
    <location>
        <begin position="1013"/>
        <end position="1197"/>
    </location>
</feature>
<dbReference type="EMBL" id="JBBPBM010000001">
    <property type="protein sequence ID" value="KAK8600359.1"/>
    <property type="molecule type" value="Genomic_DNA"/>
</dbReference>
<dbReference type="Pfam" id="PF23221">
    <property type="entry name" value="HEAT_MROH2B_1st"/>
    <property type="match status" value="1"/>
</dbReference>
<evidence type="ECO:0000313" key="5">
    <source>
        <dbReference type="EMBL" id="KAK8600359.1"/>
    </source>
</evidence>
<evidence type="ECO:0008006" key="7">
    <source>
        <dbReference type="Google" id="ProtNLM"/>
    </source>
</evidence>
<dbReference type="Proteomes" id="UP001472677">
    <property type="component" value="Unassembled WGS sequence"/>
</dbReference>
<evidence type="ECO:0000313" key="6">
    <source>
        <dbReference type="Proteomes" id="UP001472677"/>
    </source>
</evidence>
<feature type="domain" description="MROH2B-like N-terminal HEAT-repeats" evidence="4">
    <location>
        <begin position="83"/>
        <end position="254"/>
    </location>
</feature>
<dbReference type="Gene3D" id="1.25.10.10">
    <property type="entry name" value="Leucine-rich Repeat Variant"/>
    <property type="match status" value="1"/>
</dbReference>
<keyword evidence="6" id="KW-1185">Reference proteome</keyword>
<dbReference type="InterPro" id="IPR048465">
    <property type="entry name" value="Maestro-like_HEAT"/>
</dbReference>